<comment type="caution">
    <text evidence="2">The sequence shown here is derived from an EMBL/GenBank/DDBJ whole genome shotgun (WGS) entry which is preliminary data.</text>
</comment>
<gene>
    <name evidence="2" type="ORF">SAJA_03850</name>
</gene>
<protein>
    <submittedName>
        <fullName evidence="2">Uncharacterized protein</fullName>
    </submittedName>
</protein>
<evidence type="ECO:0000313" key="3">
    <source>
        <dbReference type="Proteomes" id="UP000285310"/>
    </source>
</evidence>
<dbReference type="AlphaFoldDB" id="A0A423PZF1"/>
<dbReference type="InParanoid" id="A0A423PZF1"/>
<dbReference type="EMBL" id="AYKG01000008">
    <property type="protein sequence ID" value="ROO30982.1"/>
    <property type="molecule type" value="Genomic_DNA"/>
</dbReference>
<accession>A0A423PZF1</accession>
<evidence type="ECO:0000313" key="2">
    <source>
        <dbReference type="EMBL" id="ROO30982.1"/>
    </source>
</evidence>
<dbReference type="Proteomes" id="UP000285310">
    <property type="component" value="Unassembled WGS sequence"/>
</dbReference>
<sequence length="59" mass="6833">MRGRRAARLPRLLATPRMSQHDRPLYGNLSDRRSRRVARPCALRNNTLVRQRLPAVITA</sequence>
<keyword evidence="3" id="KW-1185">Reference proteome</keyword>
<proteinExistence type="predicted"/>
<organism evidence="2 3">
    <name type="scientific">Salinisphaera japonica YTM-1</name>
    <dbReference type="NCBI Taxonomy" id="1209778"/>
    <lineage>
        <taxon>Bacteria</taxon>
        <taxon>Pseudomonadati</taxon>
        <taxon>Pseudomonadota</taxon>
        <taxon>Gammaproteobacteria</taxon>
        <taxon>Salinisphaerales</taxon>
        <taxon>Salinisphaeraceae</taxon>
        <taxon>Salinisphaera</taxon>
    </lineage>
</organism>
<evidence type="ECO:0000256" key="1">
    <source>
        <dbReference type="SAM" id="MobiDB-lite"/>
    </source>
</evidence>
<name>A0A423PZF1_9GAMM</name>
<reference evidence="2 3" key="1">
    <citation type="submission" date="2013-10" db="EMBL/GenBank/DDBJ databases">
        <title>Salinisphaera japonica YTM-1 Genome Sequencing.</title>
        <authorList>
            <person name="Lai Q."/>
            <person name="Li C."/>
            <person name="Shao Z."/>
        </authorList>
    </citation>
    <scope>NUCLEOTIDE SEQUENCE [LARGE SCALE GENOMIC DNA]</scope>
    <source>
        <strain evidence="2 3">YTM-1</strain>
    </source>
</reference>
<feature type="region of interest" description="Disordered" evidence="1">
    <location>
        <begin position="1"/>
        <end position="38"/>
    </location>
</feature>